<evidence type="ECO:0000313" key="3">
    <source>
        <dbReference type="Proteomes" id="UP001322277"/>
    </source>
</evidence>
<sequence>MLFSFRVLATTAAMMPGIFASSCIPSSNSSVPANYTDTVVQAWGNSMVRFQREMAQYSPATYKNTAMDQIMDALGMLSTINVCVRWGSNKTLTETTRKQIASQHTKLYNYWFQWLSGHDNFPFEDVKINYVGWAVRNRVQLQGSLDGLDVYTGYTDERGDLDCNPACSVEKHLDGDFSDCPGGRDHRYHQFLFLNPAWGEFNMGAAMGYGIDVSFHGWETVGSKMGDWPLLLHEMGHTLGFLDYLDLEGNAVPEGNDPEDVCDVLFLPPNHPESFVMKPGNGGLLTPPRVTEMEGWMLRHWWSRVSRLRGWQSDNKTFPALPNCPSEDLGKRSSFHTCSF</sequence>
<evidence type="ECO:0000313" key="2">
    <source>
        <dbReference type="EMBL" id="WQF75335.1"/>
    </source>
</evidence>
<protein>
    <recommendedName>
        <fullName evidence="4">Cellulose-binding family II</fullName>
    </recommendedName>
</protein>
<dbReference type="RefSeq" id="XP_062772559.1">
    <property type="nucleotide sequence ID" value="XM_062916508.1"/>
</dbReference>
<evidence type="ECO:0000256" key="1">
    <source>
        <dbReference type="SAM" id="SignalP"/>
    </source>
</evidence>
<keyword evidence="3" id="KW-1185">Reference proteome</keyword>
<dbReference type="AlphaFoldDB" id="A0AAX4HWK5"/>
<keyword evidence="1" id="KW-0732">Signal</keyword>
<dbReference type="PROSITE" id="PS51257">
    <property type="entry name" value="PROKAR_LIPOPROTEIN"/>
    <property type="match status" value="1"/>
</dbReference>
<accession>A0AAX4HWK5</accession>
<proteinExistence type="predicted"/>
<gene>
    <name evidence="2" type="ORF">CDEST_00349</name>
</gene>
<feature type="chain" id="PRO_5043657408" description="Cellulose-binding family II" evidence="1">
    <location>
        <begin position="21"/>
        <end position="340"/>
    </location>
</feature>
<dbReference type="GeneID" id="87936852"/>
<dbReference type="EMBL" id="CP137305">
    <property type="protein sequence ID" value="WQF75335.1"/>
    <property type="molecule type" value="Genomic_DNA"/>
</dbReference>
<organism evidence="2 3">
    <name type="scientific">Colletotrichum destructivum</name>
    <dbReference type="NCBI Taxonomy" id="34406"/>
    <lineage>
        <taxon>Eukaryota</taxon>
        <taxon>Fungi</taxon>
        <taxon>Dikarya</taxon>
        <taxon>Ascomycota</taxon>
        <taxon>Pezizomycotina</taxon>
        <taxon>Sordariomycetes</taxon>
        <taxon>Hypocreomycetidae</taxon>
        <taxon>Glomerellales</taxon>
        <taxon>Glomerellaceae</taxon>
        <taxon>Colletotrichum</taxon>
        <taxon>Colletotrichum destructivum species complex</taxon>
    </lineage>
</organism>
<dbReference type="KEGG" id="cdet:87936852"/>
<evidence type="ECO:0008006" key="4">
    <source>
        <dbReference type="Google" id="ProtNLM"/>
    </source>
</evidence>
<feature type="signal peptide" evidence="1">
    <location>
        <begin position="1"/>
        <end position="20"/>
    </location>
</feature>
<name>A0AAX4HWK5_9PEZI</name>
<dbReference type="Proteomes" id="UP001322277">
    <property type="component" value="Chromosome 1"/>
</dbReference>
<reference evidence="3" key="1">
    <citation type="journal article" date="2023" name="bioRxiv">
        <title>Complete genome of the Medicago anthracnose fungus, Colletotrichum destructivum, reveals a mini-chromosome-like region within a core chromosome.</title>
        <authorList>
            <person name="Lapalu N."/>
            <person name="Simon A."/>
            <person name="Lu A."/>
            <person name="Plaumann P.-L."/>
            <person name="Amselem J."/>
            <person name="Pigne S."/>
            <person name="Auger A."/>
            <person name="Koch C."/>
            <person name="Dallery J.-F."/>
            <person name="O'Connell R.J."/>
        </authorList>
    </citation>
    <scope>NUCLEOTIDE SEQUENCE [LARGE SCALE GENOMIC DNA]</scope>
    <source>
        <strain evidence="3">CBS 520.97</strain>
    </source>
</reference>